<dbReference type="HAMAP" id="MF_00277">
    <property type="entry name" value="PII_uridylyl_transf"/>
    <property type="match status" value="1"/>
</dbReference>
<dbReference type="InterPro" id="IPR006674">
    <property type="entry name" value="HD_domain"/>
</dbReference>
<dbReference type="SUPFAM" id="SSF81891">
    <property type="entry name" value="Poly A polymerase C-terminal region-like"/>
    <property type="match status" value="1"/>
</dbReference>
<comment type="cofactor">
    <cofactor evidence="7">
        <name>Mg(2+)</name>
        <dbReference type="ChEBI" id="CHEBI:18420"/>
    </cofactor>
</comment>
<dbReference type="Pfam" id="PF03445">
    <property type="entry name" value="DUF294"/>
    <property type="match status" value="1"/>
</dbReference>
<keyword evidence="3" id="KW-0677">Repeat</keyword>
<dbReference type="PIRSF" id="PIRSF006288">
    <property type="entry name" value="PII_uridyltransf"/>
    <property type="match status" value="1"/>
</dbReference>
<dbReference type="InterPro" id="IPR010043">
    <property type="entry name" value="UTase/UR"/>
</dbReference>
<dbReference type="Pfam" id="PF01966">
    <property type="entry name" value="HD"/>
    <property type="match status" value="1"/>
</dbReference>
<dbReference type="Proteomes" id="UP000184139">
    <property type="component" value="Unassembled WGS sequence"/>
</dbReference>
<evidence type="ECO:0000256" key="1">
    <source>
        <dbReference type="ARBA" id="ARBA00022679"/>
    </source>
</evidence>
<keyword evidence="2 7" id="KW-0548">Nucleotidyltransferase</keyword>
<accession>A0A1M5S8X2</accession>
<dbReference type="AlphaFoldDB" id="A0A1M5S8X2"/>
<name>A0A1M5S8X2_9BACT</name>
<evidence type="ECO:0000256" key="6">
    <source>
        <dbReference type="ARBA" id="ARBA00023268"/>
    </source>
</evidence>
<dbReference type="CDD" id="cd04900">
    <property type="entry name" value="ACT_UUR-like_1"/>
    <property type="match status" value="1"/>
</dbReference>
<dbReference type="CDD" id="cd05401">
    <property type="entry name" value="NT_GlnE_GlnD_like"/>
    <property type="match status" value="1"/>
</dbReference>
<dbReference type="PANTHER" id="PTHR47320">
    <property type="entry name" value="BIFUNCTIONAL URIDYLYLTRANSFERASE/URIDYLYL-REMOVING ENZYME"/>
    <property type="match status" value="1"/>
</dbReference>
<evidence type="ECO:0000256" key="4">
    <source>
        <dbReference type="ARBA" id="ARBA00022801"/>
    </source>
</evidence>
<comment type="similarity">
    <text evidence="7">Belongs to the GlnD family.</text>
</comment>
<keyword evidence="11" id="KW-1185">Reference proteome</keyword>
<sequence length="861" mass="97191">MSLMEQQLNRQRQALDELWARGLSGASLLRQHSRLADRFIADCFTGFADGQMISQVAVVALGGYGREELFPFSDIDLMILFRPAVRDRIAGLADAILYPLWDTGYEIGHGVRTVEESLQQAGDDFIFRVALLDARLLAGSEEVFGELTEAYQHDFVDGRRHDFIRNLNRFNDERRSRFGSHGYLLEPNIKESKGGLRDVQSLLWAAKVVFGITSFAGIVDAGFLLQSEAERFLAAYDMLVRIRNRLHYLSGRKNDQLYFEQQEAMADAFGYQADQVKVSVERFMRDVYGHLRVVTVFSDRFFDHVGEVLGLDDRHDGPADRVVEKGIEIRGKRVHLVARDAELAGKPHLLMRVFLAAARFGVPLHHRSKMTITRHLGLITPKLRGSPRMARPFLTILSTPDALPILEVMLDTGLLGMYLPEFARIDSLAQHDVYHIYTVDHHSLQALDELHRVVEEQPDIAALIGCRSPFYLAALLHDIGKNSGRDHSEYGAELAATIGGRLGLSDKEIDLLVFLVRYHLFIPENALRRDLEDRNFIKRCAETIRDGERLAMLYLLSVADSRATGPSAWSDWKATLMHDLYRKVATYLAHSDEEIDVTAMVDQQYEEGVVWLRQQVDQLAAAETGLQMAVGDLAADYLCSFTPGTVLSHLCLHRDRYQIIRQKSLLLAEEAGDHWSVLVMSFDQPGLLAKICGVMTLNNLSVVNAQIFTWPDGTVVDMIDVRPTDDFTFAECDWQDINRQLDLAVNHRLGLSGRLSKKLSTTTGRRLELAGSHEYRVEVENESSDDFTIVEVHAADLPGQLYRITQTLADLGINIHKAFIATEVGQLIDVFYVLDKRGHRIEDPQRRESLSDTVLQALGRP</sequence>
<dbReference type="InterPro" id="IPR013546">
    <property type="entry name" value="PII_UdlTrfase/GS_AdlTrfase"/>
</dbReference>
<dbReference type="Gene3D" id="1.20.120.330">
    <property type="entry name" value="Nucleotidyltransferases domain 2"/>
    <property type="match status" value="1"/>
</dbReference>
<dbReference type="EC" id="2.7.7.59" evidence="7"/>
<keyword evidence="5 7" id="KW-0460">Magnesium</keyword>
<dbReference type="EMBL" id="FQXS01000001">
    <property type="protein sequence ID" value="SHH34373.1"/>
    <property type="molecule type" value="Genomic_DNA"/>
</dbReference>
<dbReference type="EC" id="3.1.4.-" evidence="7"/>
<comment type="function">
    <text evidence="7">Modifies, by uridylylation and deuridylylation, the PII regulatory proteins (GlnB and homologs), in response to the nitrogen status of the cell that GlnD senses through the glutamine level. Under low glutamine levels, catalyzes the conversion of the PII proteins and UTP to PII-UMP and PPi, while under higher glutamine levels, GlnD hydrolyzes PII-UMP to PII and UMP (deuridylylation). Thus, controls uridylylation state and activity of the PII proteins, and plays an important role in the regulation of nitrogen metabolism.</text>
</comment>
<evidence type="ECO:0000313" key="10">
    <source>
        <dbReference type="EMBL" id="SHH34373.1"/>
    </source>
</evidence>
<comment type="caution">
    <text evidence="7">Lacks conserved residue(s) required for the propagation of feature annotation.</text>
</comment>
<dbReference type="InterPro" id="IPR043519">
    <property type="entry name" value="NT_sf"/>
</dbReference>
<dbReference type="PANTHER" id="PTHR47320:SF1">
    <property type="entry name" value="BIFUNCTIONAL URIDYLYLTRANSFERASE_URIDYLYL-REMOVING ENZYME"/>
    <property type="match status" value="1"/>
</dbReference>
<dbReference type="Pfam" id="PF01842">
    <property type="entry name" value="ACT"/>
    <property type="match status" value="1"/>
</dbReference>
<dbReference type="GO" id="GO:0008081">
    <property type="term" value="F:phosphoric diester hydrolase activity"/>
    <property type="evidence" value="ECO:0007669"/>
    <property type="project" value="UniProtKB-UniRule"/>
</dbReference>
<dbReference type="InterPro" id="IPR003607">
    <property type="entry name" value="HD/PDEase_dom"/>
</dbReference>
<evidence type="ECO:0000256" key="7">
    <source>
        <dbReference type="HAMAP-Rule" id="MF_00277"/>
    </source>
</evidence>
<dbReference type="InterPro" id="IPR005105">
    <property type="entry name" value="GlnD_Uridyltrans_N"/>
</dbReference>
<dbReference type="GO" id="GO:0006808">
    <property type="term" value="P:regulation of nitrogen utilization"/>
    <property type="evidence" value="ECO:0007669"/>
    <property type="project" value="UniProtKB-UniRule"/>
</dbReference>
<dbReference type="GO" id="GO:0008773">
    <property type="term" value="F:[protein-PII] uridylyltransferase activity"/>
    <property type="evidence" value="ECO:0007669"/>
    <property type="project" value="UniProtKB-UniRule"/>
</dbReference>
<dbReference type="SUPFAM" id="SSF81593">
    <property type="entry name" value="Nucleotidyltransferase substrate binding subunit/domain"/>
    <property type="match status" value="1"/>
</dbReference>
<evidence type="ECO:0000256" key="3">
    <source>
        <dbReference type="ARBA" id="ARBA00022737"/>
    </source>
</evidence>
<feature type="domain" description="ACT" evidence="8">
    <location>
        <begin position="676"/>
        <end position="756"/>
    </location>
</feature>
<evidence type="ECO:0000259" key="8">
    <source>
        <dbReference type="PROSITE" id="PS51671"/>
    </source>
</evidence>
<evidence type="ECO:0000256" key="5">
    <source>
        <dbReference type="ARBA" id="ARBA00022842"/>
    </source>
</evidence>
<comment type="catalytic activity">
    <reaction evidence="7">
        <text>[protein-PII]-uridylyl-L-tyrosine + H2O = [protein-PII]-L-tyrosine + UMP + H(+)</text>
        <dbReference type="Rhea" id="RHEA:48600"/>
        <dbReference type="Rhea" id="RHEA-COMP:12147"/>
        <dbReference type="Rhea" id="RHEA-COMP:12148"/>
        <dbReference type="ChEBI" id="CHEBI:15377"/>
        <dbReference type="ChEBI" id="CHEBI:15378"/>
        <dbReference type="ChEBI" id="CHEBI:46858"/>
        <dbReference type="ChEBI" id="CHEBI:57865"/>
        <dbReference type="ChEBI" id="CHEBI:90602"/>
    </reaction>
</comment>
<dbReference type="NCBIfam" id="TIGR01693">
    <property type="entry name" value="UTase_glnD"/>
    <property type="match status" value="1"/>
</dbReference>
<dbReference type="SUPFAM" id="SSF55021">
    <property type="entry name" value="ACT-like"/>
    <property type="match status" value="2"/>
</dbReference>
<keyword evidence="4 7" id="KW-0378">Hydrolase</keyword>
<comment type="domain">
    <text evidence="7">Has four distinct domains: an N-terminal nucleotidyltransferase (NT) domain responsible for UTase activity, a central HD domain that encodes UR activity, and two C-terminal ACT domains that seem to have a role in glutamine sensing.</text>
</comment>
<dbReference type="SMART" id="SM00471">
    <property type="entry name" value="HDc"/>
    <property type="match status" value="1"/>
</dbReference>
<feature type="region of interest" description="Uridylyltransferase" evidence="7">
    <location>
        <begin position="1"/>
        <end position="322"/>
    </location>
</feature>
<dbReference type="PROSITE" id="PS51671">
    <property type="entry name" value="ACT"/>
    <property type="match status" value="2"/>
</dbReference>
<dbReference type="InterPro" id="IPR045865">
    <property type="entry name" value="ACT-like_dom_sf"/>
</dbReference>
<comment type="activity regulation">
    <text evidence="7">Uridylyltransferase (UTase) activity is inhibited by glutamine, while glutamine activates uridylyl-removing (UR) activity.</text>
</comment>
<dbReference type="InterPro" id="IPR002912">
    <property type="entry name" value="ACT_dom"/>
</dbReference>
<feature type="domain" description="HD" evidence="9">
    <location>
        <begin position="439"/>
        <end position="553"/>
    </location>
</feature>
<dbReference type="PROSITE" id="PS51831">
    <property type="entry name" value="HD"/>
    <property type="match status" value="1"/>
</dbReference>
<dbReference type="SUPFAM" id="SSF81301">
    <property type="entry name" value="Nucleotidyltransferase"/>
    <property type="match status" value="1"/>
</dbReference>
<evidence type="ECO:0000256" key="2">
    <source>
        <dbReference type="ARBA" id="ARBA00022695"/>
    </source>
</evidence>
<organism evidence="10 11">
    <name type="scientific">Desulfofustis glycolicus DSM 9705</name>
    <dbReference type="NCBI Taxonomy" id="1121409"/>
    <lineage>
        <taxon>Bacteria</taxon>
        <taxon>Pseudomonadati</taxon>
        <taxon>Thermodesulfobacteriota</taxon>
        <taxon>Desulfobulbia</taxon>
        <taxon>Desulfobulbales</taxon>
        <taxon>Desulfocapsaceae</taxon>
        <taxon>Desulfofustis</taxon>
    </lineage>
</organism>
<evidence type="ECO:0000259" key="9">
    <source>
        <dbReference type="PROSITE" id="PS51831"/>
    </source>
</evidence>
<dbReference type="RefSeq" id="WP_244155748.1">
    <property type="nucleotide sequence ID" value="NZ_FQXS01000001.1"/>
</dbReference>
<reference evidence="10 11" key="1">
    <citation type="submission" date="2016-11" db="EMBL/GenBank/DDBJ databases">
        <authorList>
            <person name="Jaros S."/>
            <person name="Januszkiewicz K."/>
            <person name="Wedrychowicz H."/>
        </authorList>
    </citation>
    <scope>NUCLEOTIDE SEQUENCE [LARGE SCALE GENOMIC DNA]</scope>
    <source>
        <strain evidence="10 11">DSM 9705</strain>
    </source>
</reference>
<dbReference type="CDD" id="cd04899">
    <property type="entry name" value="ACT_ACR-UUR-like_2"/>
    <property type="match status" value="1"/>
</dbReference>
<feature type="domain" description="ACT" evidence="8">
    <location>
        <begin position="789"/>
        <end position="861"/>
    </location>
</feature>
<evidence type="ECO:0000313" key="11">
    <source>
        <dbReference type="Proteomes" id="UP000184139"/>
    </source>
</evidence>
<dbReference type="Pfam" id="PF08335">
    <property type="entry name" value="GlnD_UR_UTase"/>
    <property type="match status" value="1"/>
</dbReference>
<proteinExistence type="inferred from homology"/>
<dbReference type="STRING" id="1121409.SAMN02745124_00200"/>
<keyword evidence="6 7" id="KW-0511">Multifunctional enzyme</keyword>
<dbReference type="Gene3D" id="1.10.3090.10">
    <property type="entry name" value="cca-adding enzyme, domain 2"/>
    <property type="match status" value="1"/>
</dbReference>
<keyword evidence="1 7" id="KW-0808">Transferase</keyword>
<dbReference type="CDD" id="cd00077">
    <property type="entry name" value="HDc"/>
    <property type="match status" value="1"/>
</dbReference>
<gene>
    <name evidence="7" type="primary">glnD</name>
    <name evidence="10" type="ORF">SAMN02745124_00200</name>
</gene>
<comment type="catalytic activity">
    <reaction evidence="7">
        <text>[protein-PII]-L-tyrosine + UTP = [protein-PII]-uridylyl-L-tyrosine + diphosphate</text>
        <dbReference type="Rhea" id="RHEA:13673"/>
        <dbReference type="Rhea" id="RHEA-COMP:12147"/>
        <dbReference type="Rhea" id="RHEA-COMP:12148"/>
        <dbReference type="ChEBI" id="CHEBI:33019"/>
        <dbReference type="ChEBI" id="CHEBI:46398"/>
        <dbReference type="ChEBI" id="CHEBI:46858"/>
        <dbReference type="ChEBI" id="CHEBI:90602"/>
        <dbReference type="EC" id="2.7.7.59"/>
    </reaction>
</comment>
<protein>
    <recommendedName>
        <fullName evidence="7">Bifunctional uridylyltransferase/uridylyl-removing enzyme</fullName>
        <shortName evidence="7">UTase/UR</shortName>
    </recommendedName>
    <alternativeName>
        <fullName evidence="7">Bifunctional [protein-PII] modification enzyme</fullName>
    </alternativeName>
    <alternativeName>
        <fullName evidence="7">Bifunctional nitrogen sensor protein</fullName>
    </alternativeName>
    <domain>
        <recommendedName>
            <fullName evidence="7">[Protein-PII] uridylyltransferase</fullName>
            <shortName evidence="7">PII uridylyltransferase</shortName>
            <shortName evidence="7">UTase</shortName>
            <ecNumber evidence="7">2.7.7.59</ecNumber>
        </recommendedName>
    </domain>
    <domain>
        <recommendedName>
            <fullName evidence="7">[Protein-PII]-UMP uridylyl-removing enzyme</fullName>
            <shortName evidence="7">UR</shortName>
            <ecNumber evidence="7">3.1.4.-</ecNumber>
        </recommendedName>
    </domain>
</protein>